<gene>
    <name evidence="1" type="ORF">AB2Z07_04495</name>
    <name evidence="2" type="ORF">SAMN05660830_01097</name>
</gene>
<dbReference type="EMBL" id="JBFSOO010000003">
    <property type="protein sequence ID" value="MEZ6852796.1"/>
    <property type="molecule type" value="Genomic_DNA"/>
</dbReference>
<reference evidence="2 3" key="1">
    <citation type="submission" date="2016-11" db="EMBL/GenBank/DDBJ databases">
        <authorList>
            <person name="Varghese N."/>
            <person name="Submissions S."/>
        </authorList>
    </citation>
    <scope>NUCLEOTIDE SEQUENCE [LARGE SCALE GENOMIC DNA]</scope>
    <source>
        <strain evidence="2 3">DSM 17919</strain>
    </source>
</reference>
<dbReference type="EMBL" id="FQZR01000002">
    <property type="protein sequence ID" value="SHI81836.1"/>
    <property type="molecule type" value="Genomic_DNA"/>
</dbReference>
<accession>A0A8G2C8I2</accession>
<dbReference type="AlphaFoldDB" id="A0A8G2C8I2"/>
<sequence length="66" mass="7195">MKSPAAATTALEKAITCICQLENMLDYVIEHTSDSDKTKDVLIITQHFAKTNVEAIVKEMGRVGTA</sequence>
<evidence type="ECO:0000313" key="3">
    <source>
        <dbReference type="Proteomes" id="UP000184001"/>
    </source>
</evidence>
<comment type="caution">
    <text evidence="2">The sequence shown here is derived from an EMBL/GenBank/DDBJ whole genome shotgun (WGS) entry which is preliminary data.</text>
</comment>
<dbReference type="RefSeq" id="WP_020002212.1">
    <property type="nucleotide sequence ID" value="NZ_CP192217.1"/>
</dbReference>
<evidence type="ECO:0000313" key="4">
    <source>
        <dbReference type="Proteomes" id="UP001568358"/>
    </source>
</evidence>
<evidence type="ECO:0000313" key="2">
    <source>
        <dbReference type="EMBL" id="SHI81836.1"/>
    </source>
</evidence>
<name>A0A8G2C8I2_9BACT</name>
<dbReference type="Proteomes" id="UP001568358">
    <property type="component" value="Unassembled WGS sequence"/>
</dbReference>
<dbReference type="Proteomes" id="UP000184001">
    <property type="component" value="Unassembled WGS sequence"/>
</dbReference>
<proteinExistence type="predicted"/>
<evidence type="ECO:0000313" key="1">
    <source>
        <dbReference type="EMBL" id="MEZ6852796.1"/>
    </source>
</evidence>
<reference evidence="1 4" key="2">
    <citation type="submission" date="2024-07" db="EMBL/GenBank/DDBJ databases">
        <title>Active virus-host system and metabolic interactions in a Lokiarchaeon culture.</title>
        <authorList>
            <person name="Ponce Toledo R.I."/>
            <person name="Rodrigues Oliveira T."/>
            <person name="Schleper C."/>
        </authorList>
    </citation>
    <scope>NUCLEOTIDE SEQUENCE [LARGE SCALE GENOMIC DNA]</scope>
    <source>
        <strain evidence="1 4">B35</strain>
    </source>
</reference>
<organism evidence="2 3">
    <name type="scientific">Halodesulfovibrio aestuarii</name>
    <dbReference type="NCBI Taxonomy" id="126333"/>
    <lineage>
        <taxon>Bacteria</taxon>
        <taxon>Pseudomonadati</taxon>
        <taxon>Thermodesulfobacteriota</taxon>
        <taxon>Desulfovibrionia</taxon>
        <taxon>Desulfovibrionales</taxon>
        <taxon>Desulfovibrionaceae</taxon>
        <taxon>Halodesulfovibrio</taxon>
    </lineage>
</organism>
<protein>
    <submittedName>
        <fullName evidence="2">Uncharacterized protein</fullName>
    </submittedName>
</protein>
<keyword evidence="4" id="KW-1185">Reference proteome</keyword>